<feature type="transmembrane region" description="Helical" evidence="1">
    <location>
        <begin position="74"/>
        <end position="93"/>
    </location>
</feature>
<dbReference type="Proteomes" id="UP000236893">
    <property type="component" value="Unassembled WGS sequence"/>
</dbReference>
<keyword evidence="1" id="KW-0812">Transmembrane</keyword>
<comment type="caution">
    <text evidence="2">The sequence shown here is derived from an EMBL/GenBank/DDBJ whole genome shotgun (WGS) entry which is preliminary data.</text>
</comment>
<dbReference type="EMBL" id="PQVF01000006">
    <property type="protein sequence ID" value="POY36600.1"/>
    <property type="molecule type" value="Genomic_DNA"/>
</dbReference>
<accession>A0A2S5A1X8</accession>
<gene>
    <name evidence="2" type="ORF">C3K47_09500</name>
</gene>
<evidence type="ECO:0000313" key="2">
    <source>
        <dbReference type="EMBL" id="POY36600.1"/>
    </source>
</evidence>
<dbReference type="AlphaFoldDB" id="A0A2S5A1X8"/>
<name>A0A2S5A1X8_9SPHI</name>
<evidence type="ECO:0000313" key="3">
    <source>
        <dbReference type="Proteomes" id="UP000236893"/>
    </source>
</evidence>
<protein>
    <submittedName>
        <fullName evidence="2">Uncharacterized protein</fullName>
    </submittedName>
</protein>
<keyword evidence="1" id="KW-0472">Membrane</keyword>
<keyword evidence="1" id="KW-1133">Transmembrane helix</keyword>
<evidence type="ECO:0000256" key="1">
    <source>
        <dbReference type="SAM" id="Phobius"/>
    </source>
</evidence>
<keyword evidence="3" id="KW-1185">Reference proteome</keyword>
<organism evidence="2 3">
    <name type="scientific">Solitalea longa</name>
    <dbReference type="NCBI Taxonomy" id="2079460"/>
    <lineage>
        <taxon>Bacteria</taxon>
        <taxon>Pseudomonadati</taxon>
        <taxon>Bacteroidota</taxon>
        <taxon>Sphingobacteriia</taxon>
        <taxon>Sphingobacteriales</taxon>
        <taxon>Sphingobacteriaceae</taxon>
        <taxon>Solitalea</taxon>
    </lineage>
</organism>
<proteinExistence type="predicted"/>
<reference evidence="2 3" key="1">
    <citation type="submission" date="2018-01" db="EMBL/GenBank/DDBJ databases">
        <authorList>
            <person name="Gaut B.S."/>
            <person name="Morton B.R."/>
            <person name="Clegg M.T."/>
            <person name="Duvall M.R."/>
        </authorList>
    </citation>
    <scope>NUCLEOTIDE SEQUENCE [LARGE SCALE GENOMIC DNA]</scope>
    <source>
        <strain evidence="2 3">HR-AV</strain>
    </source>
</reference>
<dbReference type="RefSeq" id="WP_103788903.1">
    <property type="nucleotide sequence ID" value="NZ_PQVF01000006.1"/>
</dbReference>
<sequence length="154" mass="17769">MKRVTNQPHTFISEVKNRQLKAQSLSSQFYYYFNSRFTSSSPENETSSTLDEQKPPLFKIKKAKPNVRLKGSTLITWVQLILIILLAFSTKLFEKVKIEKVKLNAPNELAGKPLISYNDSEKFVHPAKQQTFFVRSYLAYKQILNSAGNQFCKN</sequence>